<evidence type="ECO:0000313" key="8">
    <source>
        <dbReference type="EMBL" id="RPD58864.1"/>
    </source>
</evidence>
<dbReference type="STRING" id="1328759.A0A5C2S727"/>
<evidence type="ECO:0000256" key="5">
    <source>
        <dbReference type="ARBA" id="ARBA00022840"/>
    </source>
</evidence>
<dbReference type="PROSITE" id="PS00107">
    <property type="entry name" value="PROTEIN_KINASE_ATP"/>
    <property type="match status" value="1"/>
</dbReference>
<feature type="domain" description="Protein kinase" evidence="7">
    <location>
        <begin position="22"/>
        <end position="295"/>
    </location>
</feature>
<sequence>MANVYASNFLPDFTGCTLLSRYKLTEMLGSGGNGVVYKAIDTLKFSDSPTGHCAIKIIDKTDFTPAHLEFIHREVDIHRLVSTHPNIITMHDAFYDDKYHYIVLDYCPGGDLYDRIRAHSYRNNHELLKSAFVSLLDAVQYCHGQGVAHRDLKPCNVLASEDGSKLFLADFGLATKEEMSDEYEMGTHTYMAPECYIRLHGPTPPYYPPAADVWALGVILVDMLAGQSPWTVESCSPHNRYFMAFIQDPCYFDNAFPALSRGACDILKRIFNVDPTLRISVCELRKAILNLDTFFRSESEKRRNPTHAISGKSGMSWASLLPGRMRMMRARSFMVWVPFRQAHRRRLEVQIN</sequence>
<dbReference type="InterPro" id="IPR000719">
    <property type="entry name" value="Prot_kinase_dom"/>
</dbReference>
<dbReference type="EMBL" id="ML122273">
    <property type="protein sequence ID" value="RPD58864.1"/>
    <property type="molecule type" value="Genomic_DNA"/>
</dbReference>
<evidence type="ECO:0000256" key="2">
    <source>
        <dbReference type="ARBA" id="ARBA00022679"/>
    </source>
</evidence>
<dbReference type="Proteomes" id="UP000313359">
    <property type="component" value="Unassembled WGS sequence"/>
</dbReference>
<keyword evidence="5 6" id="KW-0067">ATP-binding</keyword>
<name>A0A5C2S727_9APHY</name>
<gene>
    <name evidence="8" type="ORF">L227DRAFT_504757</name>
</gene>
<organism evidence="8 9">
    <name type="scientific">Lentinus tigrinus ALCF2SS1-6</name>
    <dbReference type="NCBI Taxonomy" id="1328759"/>
    <lineage>
        <taxon>Eukaryota</taxon>
        <taxon>Fungi</taxon>
        <taxon>Dikarya</taxon>
        <taxon>Basidiomycota</taxon>
        <taxon>Agaricomycotina</taxon>
        <taxon>Agaricomycetes</taxon>
        <taxon>Polyporales</taxon>
        <taxon>Polyporaceae</taxon>
        <taxon>Lentinus</taxon>
    </lineage>
</organism>
<dbReference type="SMART" id="SM00220">
    <property type="entry name" value="S_TKc"/>
    <property type="match status" value="1"/>
</dbReference>
<evidence type="ECO:0000256" key="1">
    <source>
        <dbReference type="ARBA" id="ARBA00022527"/>
    </source>
</evidence>
<evidence type="ECO:0000259" key="7">
    <source>
        <dbReference type="PROSITE" id="PS50011"/>
    </source>
</evidence>
<dbReference type="GO" id="GO:0005524">
    <property type="term" value="F:ATP binding"/>
    <property type="evidence" value="ECO:0007669"/>
    <property type="project" value="UniProtKB-UniRule"/>
</dbReference>
<keyword evidence="3 6" id="KW-0547">Nucleotide-binding</keyword>
<evidence type="ECO:0000313" key="9">
    <source>
        <dbReference type="Proteomes" id="UP000313359"/>
    </source>
</evidence>
<dbReference type="OrthoDB" id="2796000at2759"/>
<evidence type="ECO:0000256" key="4">
    <source>
        <dbReference type="ARBA" id="ARBA00022777"/>
    </source>
</evidence>
<keyword evidence="4 8" id="KW-0418">Kinase</keyword>
<dbReference type="InterPro" id="IPR011009">
    <property type="entry name" value="Kinase-like_dom_sf"/>
</dbReference>
<feature type="binding site" evidence="6">
    <location>
        <position position="56"/>
    </location>
    <ligand>
        <name>ATP</name>
        <dbReference type="ChEBI" id="CHEBI:30616"/>
    </ligand>
</feature>
<keyword evidence="1" id="KW-0723">Serine/threonine-protein kinase</keyword>
<keyword evidence="9" id="KW-1185">Reference proteome</keyword>
<dbReference type="PANTHER" id="PTHR24349">
    <property type="entry name" value="SERINE/THREONINE-PROTEIN KINASE"/>
    <property type="match status" value="1"/>
</dbReference>
<dbReference type="InterPro" id="IPR050205">
    <property type="entry name" value="CDPK_Ser/Thr_kinases"/>
</dbReference>
<evidence type="ECO:0000256" key="6">
    <source>
        <dbReference type="PROSITE-ProRule" id="PRU10141"/>
    </source>
</evidence>
<reference evidence="8" key="1">
    <citation type="journal article" date="2018" name="Genome Biol. Evol.">
        <title>Genomics and development of Lentinus tigrinus, a white-rot wood-decaying mushroom with dimorphic fruiting bodies.</title>
        <authorList>
            <person name="Wu B."/>
            <person name="Xu Z."/>
            <person name="Knudson A."/>
            <person name="Carlson A."/>
            <person name="Chen N."/>
            <person name="Kovaka S."/>
            <person name="LaButti K."/>
            <person name="Lipzen A."/>
            <person name="Pennachio C."/>
            <person name="Riley R."/>
            <person name="Schakwitz W."/>
            <person name="Umezawa K."/>
            <person name="Ohm R.A."/>
            <person name="Grigoriev I.V."/>
            <person name="Nagy L.G."/>
            <person name="Gibbons J."/>
            <person name="Hibbett D."/>
        </authorList>
    </citation>
    <scope>NUCLEOTIDE SEQUENCE [LARGE SCALE GENOMIC DNA]</scope>
    <source>
        <strain evidence="8">ALCF2SS1-6</strain>
    </source>
</reference>
<dbReference type="AlphaFoldDB" id="A0A5C2S727"/>
<protein>
    <submittedName>
        <fullName evidence="8">Kinase-like protein</fullName>
    </submittedName>
</protein>
<accession>A0A5C2S727</accession>
<keyword evidence="2" id="KW-0808">Transferase</keyword>
<dbReference type="InterPro" id="IPR017441">
    <property type="entry name" value="Protein_kinase_ATP_BS"/>
</dbReference>
<dbReference type="Gene3D" id="1.10.510.10">
    <property type="entry name" value="Transferase(Phosphotransferase) domain 1"/>
    <property type="match status" value="1"/>
</dbReference>
<proteinExistence type="predicted"/>
<evidence type="ECO:0000256" key="3">
    <source>
        <dbReference type="ARBA" id="ARBA00022741"/>
    </source>
</evidence>
<dbReference type="GO" id="GO:0004674">
    <property type="term" value="F:protein serine/threonine kinase activity"/>
    <property type="evidence" value="ECO:0007669"/>
    <property type="project" value="UniProtKB-KW"/>
</dbReference>
<dbReference type="SUPFAM" id="SSF56112">
    <property type="entry name" value="Protein kinase-like (PK-like)"/>
    <property type="match status" value="1"/>
</dbReference>
<dbReference type="PROSITE" id="PS50011">
    <property type="entry name" value="PROTEIN_KINASE_DOM"/>
    <property type="match status" value="1"/>
</dbReference>
<dbReference type="Pfam" id="PF00069">
    <property type="entry name" value="Pkinase"/>
    <property type="match status" value="1"/>
</dbReference>